<sequence length="69" mass="8033">MKQNIDLSIDELKIAKIIIDEADKGEYGLYAIPNNYKNNENAKHAANEHKKWYESVIKDDDFSMLSFKL</sequence>
<accession>A0ABR5DS70</accession>
<dbReference type="GeneID" id="95361327"/>
<keyword evidence="2" id="KW-1185">Reference proteome</keyword>
<dbReference type="EMBL" id="LAOO01000001">
    <property type="protein sequence ID" value="KJW01586.1"/>
    <property type="molecule type" value="Genomic_DNA"/>
</dbReference>
<comment type="caution">
    <text evidence="1">The sequence shown here is derived from an EMBL/GenBank/DDBJ whole genome shotgun (WGS) entry which is preliminary data.</text>
</comment>
<evidence type="ECO:0000313" key="2">
    <source>
        <dbReference type="Proteomes" id="UP000035491"/>
    </source>
</evidence>
<dbReference type="RefSeq" id="WP_004998229.1">
    <property type="nucleotide sequence ID" value="NZ_LAOO01000001.1"/>
</dbReference>
<protein>
    <submittedName>
        <fullName evidence="1">Uncharacterized protein</fullName>
    </submittedName>
</protein>
<dbReference type="Proteomes" id="UP000035491">
    <property type="component" value="Unassembled WGS sequence"/>
</dbReference>
<evidence type="ECO:0000313" key="1">
    <source>
        <dbReference type="EMBL" id="KJW01586.1"/>
    </source>
</evidence>
<name>A0ABR5DS70_RICPA</name>
<organism evidence="1 2">
    <name type="scientific">Rickettsia parkeri str. Tate's Hell</name>
    <dbReference type="NCBI Taxonomy" id="1359189"/>
    <lineage>
        <taxon>Bacteria</taxon>
        <taxon>Pseudomonadati</taxon>
        <taxon>Pseudomonadota</taxon>
        <taxon>Alphaproteobacteria</taxon>
        <taxon>Rickettsiales</taxon>
        <taxon>Rickettsiaceae</taxon>
        <taxon>Rickettsieae</taxon>
        <taxon>Rickettsia</taxon>
        <taxon>spotted fever group</taxon>
    </lineage>
</organism>
<gene>
    <name evidence="1" type="ORF">RPATATE_0799</name>
</gene>
<reference evidence="1 2" key="1">
    <citation type="submission" date="2015-02" db="EMBL/GenBank/DDBJ databases">
        <title>Genome Sequencing of Rickettsiales.</title>
        <authorList>
            <person name="Daugherty S.C."/>
            <person name="Su Q."/>
            <person name="Abolude K."/>
            <person name="Beier-Sexton M."/>
            <person name="Carlyon J.A."/>
            <person name="Carter R."/>
            <person name="Day N.P."/>
            <person name="Dumler S.J."/>
            <person name="Dyachenko V."/>
            <person name="Godinez A."/>
            <person name="Kurtti T.J."/>
            <person name="Lichay M."/>
            <person name="Mullins K.E."/>
            <person name="Ott S."/>
            <person name="Pappas-Brown V."/>
            <person name="Paris D.H."/>
            <person name="Patel P."/>
            <person name="Richards A.L."/>
            <person name="Sadzewicz L."/>
            <person name="Sears K."/>
            <person name="Seidman D."/>
            <person name="Sengamalay N."/>
            <person name="Stenos J."/>
            <person name="Tallon L.J."/>
            <person name="Vincent G."/>
            <person name="Fraser C.M."/>
            <person name="Munderloh U."/>
            <person name="Dunning-Hotopp J.C."/>
        </authorList>
    </citation>
    <scope>NUCLEOTIDE SEQUENCE [LARGE SCALE GENOMIC DNA]</scope>
    <source>
        <strain evidence="1 2">Tate's Hell</strain>
    </source>
</reference>
<proteinExistence type="predicted"/>